<gene>
    <name evidence="1" type="ORF">ACFSUL_06350</name>
</gene>
<evidence type="ECO:0000313" key="1">
    <source>
        <dbReference type="EMBL" id="MFD2680371.1"/>
    </source>
</evidence>
<accession>A0ABW5RQH9</accession>
<proteinExistence type="predicted"/>
<keyword evidence="2" id="KW-1185">Reference proteome</keyword>
<comment type="caution">
    <text evidence="1">The sequence shown here is derived from an EMBL/GenBank/DDBJ whole genome shotgun (WGS) entry which is preliminary data.</text>
</comment>
<reference evidence="2" key="1">
    <citation type="journal article" date="2019" name="Int. J. Syst. Evol. Microbiol.">
        <title>The Global Catalogue of Microorganisms (GCM) 10K type strain sequencing project: providing services to taxonomists for standard genome sequencing and annotation.</title>
        <authorList>
            <consortium name="The Broad Institute Genomics Platform"/>
            <consortium name="The Broad Institute Genome Sequencing Center for Infectious Disease"/>
            <person name="Wu L."/>
            <person name="Ma J."/>
        </authorList>
    </citation>
    <scope>NUCLEOTIDE SEQUENCE [LARGE SCALE GENOMIC DNA]</scope>
    <source>
        <strain evidence="2">KCTC 3913</strain>
    </source>
</reference>
<dbReference type="EMBL" id="JBHUMF010000015">
    <property type="protein sequence ID" value="MFD2680371.1"/>
    <property type="molecule type" value="Genomic_DNA"/>
</dbReference>
<sequence length="178" mass="20524">MLSVLLTFSQNNNLIKILQQENFKKEATSLVYWNHTKKLITATTSESNSSIKLTFSPGLSLEEYTEIHQVIVTLAEKLNAEVDDQKALLGYLKNSEGAYILTNWQKWYEFLQEAKFITLKGKKIRVLDENQIEKSSGLFVHYKLNEQTRNICECTLITLFGEKKITGNDLTIEPTNEW</sequence>
<dbReference type="RefSeq" id="WP_377933724.1">
    <property type="nucleotide sequence ID" value="NZ_JBHUMF010000015.1"/>
</dbReference>
<organism evidence="1 2">
    <name type="scientific">Bacillus seohaeanensis</name>
    <dbReference type="NCBI Taxonomy" id="284580"/>
    <lineage>
        <taxon>Bacteria</taxon>
        <taxon>Bacillati</taxon>
        <taxon>Bacillota</taxon>
        <taxon>Bacilli</taxon>
        <taxon>Bacillales</taxon>
        <taxon>Bacillaceae</taxon>
        <taxon>Bacillus</taxon>
    </lineage>
</organism>
<protein>
    <submittedName>
        <fullName evidence="1">Uncharacterized protein</fullName>
    </submittedName>
</protein>
<dbReference type="Proteomes" id="UP001597506">
    <property type="component" value="Unassembled WGS sequence"/>
</dbReference>
<evidence type="ECO:0000313" key="2">
    <source>
        <dbReference type="Proteomes" id="UP001597506"/>
    </source>
</evidence>
<name>A0ABW5RQH9_9BACI</name>